<dbReference type="Pfam" id="PF10321">
    <property type="entry name" value="7TM_GPCR_Srt"/>
    <property type="match status" value="1"/>
</dbReference>
<accession>A0A914N9U9</accession>
<keyword evidence="2" id="KW-1185">Reference proteome</keyword>
<dbReference type="WBParaSite" id="Minc3s04406g36216">
    <property type="protein sequence ID" value="Minc3s04406g36216"/>
    <property type="gene ID" value="Minc3s04406g36216"/>
</dbReference>
<sequence length="319" mass="37040">MELLLFKHDEFNKIYNCTGINVDDVPIEKRRYPIAAITLYFPCLYSFWKNRSKNPCYILLIYLSLINIFTLWGPTFAQGIFSLNGIVYCSAPILTYFVGCLYLFLWAAECAADLVLGINRCVEMAFPNIAEILFYGKRIYIWIFVCNLYGFYWLYFRHPYIFNGIAFAVLFEPLIGYIAFRAEIFKQDLFENSLNNALLAVVTPIIYVLFIICFFFKTREVSDRVTKEEKMVFIQVFIVSMINTSTGIIYAYNLKNPDSGFVLVLVAHFCFPPVIYLTLNKTVQSDTIKLLFSRTPSLLKRFQKFQTKVSTFGGVTNIH</sequence>
<feature type="transmembrane region" description="Helical" evidence="1">
    <location>
        <begin position="259"/>
        <end position="279"/>
    </location>
</feature>
<dbReference type="Proteomes" id="UP000887563">
    <property type="component" value="Unplaced"/>
</dbReference>
<organism evidence="2 3">
    <name type="scientific">Meloidogyne incognita</name>
    <name type="common">Southern root-knot nematode worm</name>
    <name type="synonym">Oxyuris incognita</name>
    <dbReference type="NCBI Taxonomy" id="6306"/>
    <lineage>
        <taxon>Eukaryota</taxon>
        <taxon>Metazoa</taxon>
        <taxon>Ecdysozoa</taxon>
        <taxon>Nematoda</taxon>
        <taxon>Chromadorea</taxon>
        <taxon>Rhabditida</taxon>
        <taxon>Tylenchina</taxon>
        <taxon>Tylenchomorpha</taxon>
        <taxon>Tylenchoidea</taxon>
        <taxon>Meloidogynidae</taxon>
        <taxon>Meloidogyninae</taxon>
        <taxon>Meloidogyne</taxon>
        <taxon>Meloidogyne incognita group</taxon>
    </lineage>
</organism>
<keyword evidence="1" id="KW-1133">Transmembrane helix</keyword>
<protein>
    <submittedName>
        <fullName evidence="3">Serpentine receptor class gamma</fullName>
    </submittedName>
</protein>
<feature type="transmembrane region" description="Helical" evidence="1">
    <location>
        <begin position="194"/>
        <end position="217"/>
    </location>
</feature>
<dbReference type="PANTHER" id="PTHR23021:SF11">
    <property type="entry name" value="SERPENTINE RECEPTOR, CLASS T"/>
    <property type="match status" value="1"/>
</dbReference>
<dbReference type="InterPro" id="IPR019425">
    <property type="entry name" value="7TM_GPCR_serpentine_rcpt_Srt"/>
</dbReference>
<feature type="transmembrane region" description="Helical" evidence="1">
    <location>
        <begin position="93"/>
        <end position="118"/>
    </location>
</feature>
<evidence type="ECO:0000256" key="1">
    <source>
        <dbReference type="SAM" id="Phobius"/>
    </source>
</evidence>
<reference evidence="3" key="1">
    <citation type="submission" date="2022-11" db="UniProtKB">
        <authorList>
            <consortium name="WormBaseParasite"/>
        </authorList>
    </citation>
    <scope>IDENTIFICATION</scope>
</reference>
<name>A0A914N9U9_MELIC</name>
<feature type="transmembrane region" description="Helical" evidence="1">
    <location>
        <begin position="55"/>
        <end position="73"/>
    </location>
</feature>
<evidence type="ECO:0000313" key="3">
    <source>
        <dbReference type="WBParaSite" id="Minc3s04406g36216"/>
    </source>
</evidence>
<keyword evidence="1" id="KW-0472">Membrane</keyword>
<keyword evidence="1" id="KW-0812">Transmembrane</keyword>
<dbReference type="SUPFAM" id="SSF81321">
    <property type="entry name" value="Family A G protein-coupled receptor-like"/>
    <property type="match status" value="1"/>
</dbReference>
<dbReference type="PANTHER" id="PTHR23021">
    <property type="entry name" value="SERPENTINE RECEPTOR, CLASS T"/>
    <property type="match status" value="1"/>
</dbReference>
<proteinExistence type="predicted"/>
<feature type="transmembrane region" description="Helical" evidence="1">
    <location>
        <begin position="232"/>
        <end position="252"/>
    </location>
</feature>
<dbReference type="AlphaFoldDB" id="A0A914N9U9"/>
<feature type="transmembrane region" description="Helical" evidence="1">
    <location>
        <begin position="161"/>
        <end position="182"/>
    </location>
</feature>
<evidence type="ECO:0000313" key="2">
    <source>
        <dbReference type="Proteomes" id="UP000887563"/>
    </source>
</evidence>
<feature type="transmembrane region" description="Helical" evidence="1">
    <location>
        <begin position="139"/>
        <end position="155"/>
    </location>
</feature>